<dbReference type="Pfam" id="PF14012">
    <property type="entry name" value="DUF4229"/>
    <property type="match status" value="1"/>
</dbReference>
<dbReference type="InterPro" id="IPR025323">
    <property type="entry name" value="DUF4229"/>
</dbReference>
<keyword evidence="3" id="KW-1185">Reference proteome</keyword>
<proteinExistence type="predicted"/>
<sequence>MSGGASVRVAPRGLATAVEVAEEVGVVIRPERSLRPPLRRLPRPTPLALEEHHAAVDRKRDDQHDDQELEHVSTVAPGSTYAVGVKDFVVYTALRLLLFLATAAVVMGAWRLITGELSQTASFVCLIASFLFSGIVALKLLEPQRARFARRVEDRASAAASKLDELRSKED</sequence>
<organism evidence="2 3">
    <name type="scientific">Nocardioides cavernaquae</name>
    <dbReference type="NCBI Taxonomy" id="2321396"/>
    <lineage>
        <taxon>Bacteria</taxon>
        <taxon>Bacillati</taxon>
        <taxon>Actinomycetota</taxon>
        <taxon>Actinomycetes</taxon>
        <taxon>Propionibacteriales</taxon>
        <taxon>Nocardioidaceae</taxon>
        <taxon>Nocardioides</taxon>
    </lineage>
</organism>
<keyword evidence="1" id="KW-0812">Transmembrane</keyword>
<gene>
    <name evidence="2" type="ORF">D4739_07810</name>
</gene>
<reference evidence="3" key="1">
    <citation type="submission" date="2018-09" db="EMBL/GenBank/DDBJ databases">
        <authorList>
            <person name="Zhu H."/>
        </authorList>
    </citation>
    <scope>NUCLEOTIDE SEQUENCE [LARGE SCALE GENOMIC DNA]</scope>
    <source>
        <strain evidence="3">K1W22B-1</strain>
    </source>
</reference>
<dbReference type="AlphaFoldDB" id="A0A3A5H8E2"/>
<keyword evidence="1" id="KW-1133">Transmembrane helix</keyword>
<evidence type="ECO:0000256" key="1">
    <source>
        <dbReference type="SAM" id="Phobius"/>
    </source>
</evidence>
<evidence type="ECO:0000313" key="3">
    <source>
        <dbReference type="Proteomes" id="UP000276542"/>
    </source>
</evidence>
<comment type="caution">
    <text evidence="2">The sequence shown here is derived from an EMBL/GenBank/DDBJ whole genome shotgun (WGS) entry which is preliminary data.</text>
</comment>
<dbReference type="OrthoDB" id="3830292at2"/>
<protein>
    <submittedName>
        <fullName evidence="2">DUF4229 domain-containing protein</fullName>
    </submittedName>
</protein>
<keyword evidence="1" id="KW-0472">Membrane</keyword>
<feature type="transmembrane region" description="Helical" evidence="1">
    <location>
        <begin position="96"/>
        <end position="113"/>
    </location>
</feature>
<accession>A0A3A5H8E2</accession>
<evidence type="ECO:0000313" key="2">
    <source>
        <dbReference type="EMBL" id="RJS46128.1"/>
    </source>
</evidence>
<dbReference type="Proteomes" id="UP000276542">
    <property type="component" value="Unassembled WGS sequence"/>
</dbReference>
<dbReference type="EMBL" id="QYRP01000002">
    <property type="protein sequence ID" value="RJS46128.1"/>
    <property type="molecule type" value="Genomic_DNA"/>
</dbReference>
<name>A0A3A5H8E2_9ACTN</name>
<feature type="transmembrane region" description="Helical" evidence="1">
    <location>
        <begin position="119"/>
        <end position="141"/>
    </location>
</feature>